<dbReference type="PANTHER" id="PTHR23155">
    <property type="entry name" value="DISEASE RESISTANCE PROTEIN RP"/>
    <property type="match status" value="1"/>
</dbReference>
<dbReference type="PANTHER" id="PTHR23155:SF1076">
    <property type="entry name" value="LEUCINE-RICH REPEAT (LRR) FAMILY PROTEIN-RELATED"/>
    <property type="match status" value="1"/>
</dbReference>
<dbReference type="SUPFAM" id="SSF52058">
    <property type="entry name" value="L domain-like"/>
    <property type="match status" value="1"/>
</dbReference>
<protein>
    <submittedName>
        <fullName evidence="5">Uncharacterized protein LOC115739693</fullName>
    </submittedName>
</protein>
<dbReference type="Pfam" id="PF23598">
    <property type="entry name" value="LRR_14"/>
    <property type="match status" value="1"/>
</dbReference>
<dbReference type="InterPro" id="IPR044974">
    <property type="entry name" value="Disease_R_plants"/>
</dbReference>
<keyword evidence="1" id="KW-0677">Repeat</keyword>
<dbReference type="Gene3D" id="3.80.10.10">
    <property type="entry name" value="Ribonuclease Inhibitor"/>
    <property type="match status" value="1"/>
</dbReference>
<name>A0A8B8P1W3_9MYRT</name>
<dbReference type="GO" id="GO:0098542">
    <property type="term" value="P:defense response to other organism"/>
    <property type="evidence" value="ECO:0007669"/>
    <property type="project" value="TreeGrafter"/>
</dbReference>
<evidence type="ECO:0000313" key="5">
    <source>
        <dbReference type="RefSeq" id="XP_030528776.1"/>
    </source>
</evidence>
<evidence type="ECO:0000259" key="3">
    <source>
        <dbReference type="Pfam" id="PF23598"/>
    </source>
</evidence>
<dbReference type="InterPro" id="IPR032675">
    <property type="entry name" value="LRR_dom_sf"/>
</dbReference>
<gene>
    <name evidence="5" type="primary">LOC115739693</name>
</gene>
<keyword evidence="4" id="KW-1185">Reference proteome</keyword>
<dbReference type="InterPro" id="IPR055414">
    <property type="entry name" value="LRR_R13L4/SHOC2-like"/>
</dbReference>
<organism evidence="4 5">
    <name type="scientific">Rhodamnia argentea</name>
    <dbReference type="NCBI Taxonomy" id="178133"/>
    <lineage>
        <taxon>Eukaryota</taxon>
        <taxon>Viridiplantae</taxon>
        <taxon>Streptophyta</taxon>
        <taxon>Embryophyta</taxon>
        <taxon>Tracheophyta</taxon>
        <taxon>Spermatophyta</taxon>
        <taxon>Magnoliopsida</taxon>
        <taxon>eudicotyledons</taxon>
        <taxon>Gunneridae</taxon>
        <taxon>Pentapetalae</taxon>
        <taxon>rosids</taxon>
        <taxon>malvids</taxon>
        <taxon>Myrtales</taxon>
        <taxon>Myrtaceae</taxon>
        <taxon>Myrtoideae</taxon>
        <taxon>Myrteae</taxon>
        <taxon>Australasian group</taxon>
        <taxon>Rhodamnia</taxon>
    </lineage>
</organism>
<feature type="domain" description="Disease resistance R13L4/SHOC-2-like LRR" evidence="3">
    <location>
        <begin position="334"/>
        <end position="514"/>
    </location>
</feature>
<dbReference type="Proteomes" id="UP000827889">
    <property type="component" value="Chromosome 9"/>
</dbReference>
<dbReference type="RefSeq" id="XP_030528776.1">
    <property type="nucleotide sequence ID" value="XM_030672916.1"/>
</dbReference>
<evidence type="ECO:0000256" key="1">
    <source>
        <dbReference type="ARBA" id="ARBA00022737"/>
    </source>
</evidence>
<reference evidence="5" key="1">
    <citation type="submission" date="2025-08" db="UniProtKB">
        <authorList>
            <consortium name="RefSeq"/>
        </authorList>
    </citation>
    <scope>IDENTIFICATION</scope>
    <source>
        <tissue evidence="5">Leaf</tissue>
    </source>
</reference>
<sequence>MPSSSSSAAAPLPVQRIIDKLRESFLSKAQPNSSPSPADPIPNKLELYDRFKKLERDIKYAERAHIILKGMEQNVSAHQALEQHLGNLQNVWNILPKFECEADVVPTKEVCDKVSSLEAMLTDLRHHINAVQQGKDEYHGGEAGGTVGTTFDAYYLVGEKQSEDMKKKIQGSSAFLDFYHEFLEVFHDLERKTKLCLLCFSVFPEKAVVKKRVLVQWWIGEGFVNSHSDTTNILRNIVAEGFIEPDLENRRLVGFKMDPLVRLVVVRIAEECRFLSFDTMGVPANDISWSHRACLVVRGNESSRTQLTSGQHQEKLHALFNVNDPHPDFTKAWFSKLKNLNVLRLGGWQGSAGQHIEIETTKVLDALENMKYLKFVSLQGISRITKLPDSICKLKNLLILDLRACHNLEALPKNIDALENLTHLDISQCYLLDHIPEGLASLSQLRVLKGFYIGQSTSKESCGLEALAALKYLRKLSINTSRKDFPRKKEVQVLQGFELLEKLTIIWLLMPSREQTRESSRPERASLNSRYERAFRRCICGNRAKQEDSPAQPLPSAQSAGQPALVPQPSKKSSSTDGTAAMAASPDPGENKTNLQKLELQCFPGTRLNAWLTEGKLKPEKKLYITAGNLQSLCVEQGKDITWTVQVLRLRSLKELKGDWGEVQKSFPGLIYLEKAKCPRLTFFPCDENGVWLKQESESEMVLNCSIRKTQCGRNIISSALKLVILCMFIMFVHQTEF</sequence>
<feature type="region of interest" description="Disordered" evidence="2">
    <location>
        <begin position="544"/>
        <end position="591"/>
    </location>
</feature>
<evidence type="ECO:0000313" key="4">
    <source>
        <dbReference type="Proteomes" id="UP000827889"/>
    </source>
</evidence>
<dbReference type="KEGG" id="rarg:115739693"/>
<proteinExistence type="predicted"/>
<accession>A0A8B8P1W3</accession>
<dbReference type="OrthoDB" id="1110401at2759"/>
<dbReference type="GeneID" id="115739693"/>
<dbReference type="AlphaFoldDB" id="A0A8B8P1W3"/>
<evidence type="ECO:0000256" key="2">
    <source>
        <dbReference type="SAM" id="MobiDB-lite"/>
    </source>
</evidence>